<protein>
    <submittedName>
        <fullName evidence="2">Uncharacterized protein</fullName>
    </submittedName>
</protein>
<keyword evidence="1" id="KW-1133">Transmembrane helix</keyword>
<reference evidence="2 3" key="1">
    <citation type="journal article" date="2021" name="Int. J. Syst. Evol. Microbiol.">
        <title>Amazonocrinis nigriterrae gen. nov., sp. nov., Atlanticothrix silvestris gen. nov., sp. nov. and Dendronalium phyllosphericum gen. nov., sp. nov., nostocacean cyanobacteria from Brazilian environments.</title>
        <authorList>
            <person name="Alvarenga D.O."/>
            <person name="Andreote A.P.D."/>
            <person name="Branco L.H.Z."/>
            <person name="Delbaje E."/>
            <person name="Cruz R.B."/>
            <person name="Varani A.M."/>
            <person name="Fiore M.F."/>
        </authorList>
    </citation>
    <scope>NUCLEOTIDE SEQUENCE [LARGE SCALE GENOMIC DNA]</scope>
    <source>
        <strain evidence="2 3">CENA357</strain>
    </source>
</reference>
<feature type="transmembrane region" description="Helical" evidence="1">
    <location>
        <begin position="39"/>
        <end position="61"/>
    </location>
</feature>
<dbReference type="AlphaFoldDB" id="A0A8J7HDN0"/>
<feature type="transmembrane region" description="Helical" evidence="1">
    <location>
        <begin position="7"/>
        <end position="24"/>
    </location>
</feature>
<keyword evidence="3" id="KW-1185">Reference proteome</keyword>
<sequence>MNQIQLTLVIGYVLMSCYFFSNWLRFSLRHPSSFPEEKFLSFVMFLITTIFWPLTIPISVLEIFEKRKIEFNTVIPVILAMFALSISYYLSYLHEHGFCYYNLFCSYPS</sequence>
<accession>A0A8J7HDN0</accession>
<dbReference type="Proteomes" id="UP000599391">
    <property type="component" value="Unassembled WGS sequence"/>
</dbReference>
<feature type="transmembrane region" description="Helical" evidence="1">
    <location>
        <begin position="73"/>
        <end position="91"/>
    </location>
</feature>
<dbReference type="RefSeq" id="WP_214437563.1">
    <property type="nucleotide sequence ID" value="NZ_JAECZB010000003.1"/>
</dbReference>
<proteinExistence type="predicted"/>
<comment type="caution">
    <text evidence="2">The sequence shown here is derived from an EMBL/GenBank/DDBJ whole genome shotgun (WGS) entry which is preliminary data.</text>
</comment>
<keyword evidence="1" id="KW-0472">Membrane</keyword>
<evidence type="ECO:0000256" key="1">
    <source>
        <dbReference type="SAM" id="Phobius"/>
    </source>
</evidence>
<keyword evidence="1" id="KW-0812">Transmembrane</keyword>
<evidence type="ECO:0000313" key="3">
    <source>
        <dbReference type="Proteomes" id="UP000599391"/>
    </source>
</evidence>
<organism evidence="2 3">
    <name type="scientific">Atlanticothrix silvestris CENA357</name>
    <dbReference type="NCBI Taxonomy" id="1725252"/>
    <lineage>
        <taxon>Bacteria</taxon>
        <taxon>Bacillati</taxon>
        <taxon>Cyanobacteriota</taxon>
        <taxon>Cyanophyceae</taxon>
        <taxon>Nostocales</taxon>
        <taxon>Nodulariaceae</taxon>
        <taxon>Atlanticothrix</taxon>
        <taxon>Atlanticothrix silvestris</taxon>
    </lineage>
</organism>
<dbReference type="EMBL" id="JAECZB010000003">
    <property type="protein sequence ID" value="MBH8551250.1"/>
    <property type="molecule type" value="Genomic_DNA"/>
</dbReference>
<gene>
    <name evidence="2" type="ORF">I8751_02400</name>
</gene>
<name>A0A8J7HDN0_9CYAN</name>
<evidence type="ECO:0000313" key="2">
    <source>
        <dbReference type="EMBL" id="MBH8551250.1"/>
    </source>
</evidence>